<dbReference type="EMBL" id="CM029044">
    <property type="protein sequence ID" value="KAG2605509.1"/>
    <property type="molecule type" value="Genomic_DNA"/>
</dbReference>
<evidence type="ECO:0000313" key="3">
    <source>
        <dbReference type="Proteomes" id="UP000823388"/>
    </source>
</evidence>
<keyword evidence="3" id="KW-1185">Reference proteome</keyword>
<name>A0A8T0TBQ4_PANVG</name>
<proteinExistence type="predicted"/>
<dbReference type="AlphaFoldDB" id="A0A8T0TBQ4"/>
<feature type="region of interest" description="Disordered" evidence="1">
    <location>
        <begin position="160"/>
        <end position="181"/>
    </location>
</feature>
<organism evidence="2 3">
    <name type="scientific">Panicum virgatum</name>
    <name type="common">Blackwell switchgrass</name>
    <dbReference type="NCBI Taxonomy" id="38727"/>
    <lineage>
        <taxon>Eukaryota</taxon>
        <taxon>Viridiplantae</taxon>
        <taxon>Streptophyta</taxon>
        <taxon>Embryophyta</taxon>
        <taxon>Tracheophyta</taxon>
        <taxon>Spermatophyta</taxon>
        <taxon>Magnoliopsida</taxon>
        <taxon>Liliopsida</taxon>
        <taxon>Poales</taxon>
        <taxon>Poaceae</taxon>
        <taxon>PACMAD clade</taxon>
        <taxon>Panicoideae</taxon>
        <taxon>Panicodae</taxon>
        <taxon>Paniceae</taxon>
        <taxon>Panicinae</taxon>
        <taxon>Panicum</taxon>
        <taxon>Panicum sect. Hiantes</taxon>
    </lineage>
</organism>
<feature type="compositionally biased region" description="Low complexity" evidence="1">
    <location>
        <begin position="57"/>
        <end position="80"/>
    </location>
</feature>
<reference evidence="2" key="1">
    <citation type="submission" date="2020-05" db="EMBL/GenBank/DDBJ databases">
        <title>WGS assembly of Panicum virgatum.</title>
        <authorList>
            <person name="Lovell J.T."/>
            <person name="Jenkins J."/>
            <person name="Shu S."/>
            <person name="Juenger T.E."/>
            <person name="Schmutz J."/>
        </authorList>
    </citation>
    <scope>NUCLEOTIDE SEQUENCE</scope>
    <source>
        <strain evidence="2">AP13</strain>
    </source>
</reference>
<evidence type="ECO:0000313" key="2">
    <source>
        <dbReference type="EMBL" id="KAG2605509.1"/>
    </source>
</evidence>
<evidence type="ECO:0000256" key="1">
    <source>
        <dbReference type="SAM" id="MobiDB-lite"/>
    </source>
</evidence>
<sequence>MVDSITDAVESAIHRGNQAGLRHFMLQGAIRRVLQDISNHRIPSHHSNGLRTGGSSGRSPSTSCLEPRWLSRPSSSQPPLMSMPPPPLSSTTLAQPWNGGSGYVVTRHGAPSTPNANAPAWASGFAYNFNVVLVPPPPQSGRPWYADVAANHLRRNVVPPGSALDADFTSSSPRGRRLPVF</sequence>
<gene>
    <name evidence="2" type="ORF">PVAP13_4NG145902</name>
</gene>
<accession>A0A8T0TBQ4</accession>
<dbReference type="Proteomes" id="UP000823388">
    <property type="component" value="Chromosome 4N"/>
</dbReference>
<protein>
    <submittedName>
        <fullName evidence="2">Uncharacterized protein</fullName>
    </submittedName>
</protein>
<feature type="region of interest" description="Disordered" evidence="1">
    <location>
        <begin position="41"/>
        <end position="86"/>
    </location>
</feature>
<comment type="caution">
    <text evidence="2">The sequence shown here is derived from an EMBL/GenBank/DDBJ whole genome shotgun (WGS) entry which is preliminary data.</text>
</comment>